<sequence length="444" mass="50820">MTDAGITTIATFGEKKTRLKRSKLPRTFKHFFEIAKLMKIRYVWIDSLCIVQDSDKDRQRELACVGQIYSGAVCTIAAESAKDAQGGIWLESRIRKVEVEGTTTLETISQEQNIRTYLSVIDQRLHKSPLQQRAWSLPERMLSPRVLHFTFSHIYWECREIKLDNPVLLADVEEVVASPAGRQAASSEWHHMTKLRPFDVPVDIRMDPYSTGFLSSLSTSNLFYVWRMLIEDYTTKYLTQWSDRLPALSGLAAETQMHVNSEYICGIWSDDPKGLLWAVDDSVHTSEKVEIGAPSWSWASHERDPITYRHIHEALATEDVETIPLARIMHTHIVPAGLDPKGRASYGSVHIMCRARRITCVEHLHSMRCTFYREDATIRPQFKYSEHNSVMIIRVLASERNGSWGLVLQPSTKYGQVDFVRIGVIGGVENRWFDDGYDRTVSIV</sequence>
<proteinExistence type="predicted"/>
<accession>A0A9P7Z4T6</accession>
<dbReference type="InterPro" id="IPR010730">
    <property type="entry name" value="HET"/>
</dbReference>
<keyword evidence="3" id="KW-1185">Reference proteome</keyword>
<dbReference type="Pfam" id="PF06985">
    <property type="entry name" value="HET"/>
    <property type="match status" value="1"/>
</dbReference>
<protein>
    <submittedName>
        <fullName evidence="2">Heterokaryon incompatibility protein-domain-containing protein</fullName>
    </submittedName>
</protein>
<gene>
    <name evidence="2" type="ORF">BJ878DRAFT_419352</name>
</gene>
<dbReference type="EMBL" id="MU253851">
    <property type="protein sequence ID" value="KAG9245362.1"/>
    <property type="molecule type" value="Genomic_DNA"/>
</dbReference>
<dbReference type="OrthoDB" id="5347061at2759"/>
<reference evidence="2" key="1">
    <citation type="journal article" date="2021" name="IMA Fungus">
        <title>Genomic characterization of three marine fungi, including Emericellopsis atlantica sp. nov. with signatures of a generalist lifestyle and marine biomass degradation.</title>
        <authorList>
            <person name="Hagestad O.C."/>
            <person name="Hou L."/>
            <person name="Andersen J.H."/>
            <person name="Hansen E.H."/>
            <person name="Altermark B."/>
            <person name="Li C."/>
            <person name="Kuhnert E."/>
            <person name="Cox R.J."/>
            <person name="Crous P.W."/>
            <person name="Spatafora J.W."/>
            <person name="Lail K."/>
            <person name="Amirebrahimi M."/>
            <person name="Lipzen A."/>
            <person name="Pangilinan J."/>
            <person name="Andreopoulos W."/>
            <person name="Hayes R.D."/>
            <person name="Ng V."/>
            <person name="Grigoriev I.V."/>
            <person name="Jackson S.A."/>
            <person name="Sutton T.D.S."/>
            <person name="Dobson A.D.W."/>
            <person name="Rama T."/>
        </authorList>
    </citation>
    <scope>NUCLEOTIDE SEQUENCE</scope>
    <source>
        <strain evidence="2">TRa3180A</strain>
    </source>
</reference>
<dbReference type="AlphaFoldDB" id="A0A9P7Z4T6"/>
<evidence type="ECO:0000313" key="3">
    <source>
        <dbReference type="Proteomes" id="UP000887226"/>
    </source>
</evidence>
<evidence type="ECO:0000259" key="1">
    <source>
        <dbReference type="Pfam" id="PF06985"/>
    </source>
</evidence>
<dbReference type="PANTHER" id="PTHR33112">
    <property type="entry name" value="DOMAIN PROTEIN, PUTATIVE-RELATED"/>
    <property type="match status" value="1"/>
</dbReference>
<name>A0A9P7Z4T6_9HELO</name>
<dbReference type="Proteomes" id="UP000887226">
    <property type="component" value="Unassembled WGS sequence"/>
</dbReference>
<evidence type="ECO:0000313" key="2">
    <source>
        <dbReference type="EMBL" id="KAG9245362.1"/>
    </source>
</evidence>
<feature type="domain" description="Heterokaryon incompatibility" evidence="1">
    <location>
        <begin position="18"/>
        <end position="139"/>
    </location>
</feature>
<organism evidence="2 3">
    <name type="scientific">Calycina marina</name>
    <dbReference type="NCBI Taxonomy" id="1763456"/>
    <lineage>
        <taxon>Eukaryota</taxon>
        <taxon>Fungi</taxon>
        <taxon>Dikarya</taxon>
        <taxon>Ascomycota</taxon>
        <taxon>Pezizomycotina</taxon>
        <taxon>Leotiomycetes</taxon>
        <taxon>Helotiales</taxon>
        <taxon>Pezizellaceae</taxon>
        <taxon>Calycina</taxon>
    </lineage>
</organism>
<dbReference type="PANTHER" id="PTHR33112:SF16">
    <property type="entry name" value="HETEROKARYON INCOMPATIBILITY DOMAIN-CONTAINING PROTEIN"/>
    <property type="match status" value="1"/>
</dbReference>
<comment type="caution">
    <text evidence="2">The sequence shown here is derived from an EMBL/GenBank/DDBJ whole genome shotgun (WGS) entry which is preliminary data.</text>
</comment>